<evidence type="ECO:0000256" key="9">
    <source>
        <dbReference type="SAM" id="Phobius"/>
    </source>
</evidence>
<dbReference type="GO" id="GO:0005524">
    <property type="term" value="F:ATP binding"/>
    <property type="evidence" value="ECO:0007669"/>
    <property type="project" value="UniProtKB-KW"/>
</dbReference>
<dbReference type="Pfam" id="PF08448">
    <property type="entry name" value="PAS_4"/>
    <property type="match status" value="1"/>
</dbReference>
<evidence type="ECO:0000259" key="10">
    <source>
        <dbReference type="PROSITE" id="PS50109"/>
    </source>
</evidence>
<accession>A0A1M5XA32</accession>
<evidence type="ECO:0000256" key="6">
    <source>
        <dbReference type="ARBA" id="ARBA00022777"/>
    </source>
</evidence>
<dbReference type="PANTHER" id="PTHR43065">
    <property type="entry name" value="SENSOR HISTIDINE KINASE"/>
    <property type="match status" value="1"/>
</dbReference>
<dbReference type="InterPro" id="IPR004358">
    <property type="entry name" value="Sig_transdc_His_kin-like_C"/>
</dbReference>
<evidence type="ECO:0000256" key="5">
    <source>
        <dbReference type="ARBA" id="ARBA00022741"/>
    </source>
</evidence>
<dbReference type="InterPro" id="IPR000700">
    <property type="entry name" value="PAS-assoc_C"/>
</dbReference>
<dbReference type="EMBL" id="FQXS01000018">
    <property type="protein sequence ID" value="SHH96715.1"/>
    <property type="molecule type" value="Genomic_DNA"/>
</dbReference>
<dbReference type="Proteomes" id="UP000184139">
    <property type="component" value="Unassembled WGS sequence"/>
</dbReference>
<keyword evidence="3" id="KW-0597">Phosphoprotein</keyword>
<dbReference type="Gene3D" id="1.10.287.130">
    <property type="match status" value="1"/>
</dbReference>
<proteinExistence type="predicted"/>
<dbReference type="InterPro" id="IPR036097">
    <property type="entry name" value="HisK_dim/P_sf"/>
</dbReference>
<dbReference type="SMART" id="SM00388">
    <property type="entry name" value="HisKA"/>
    <property type="match status" value="1"/>
</dbReference>
<reference evidence="12 13" key="1">
    <citation type="submission" date="2016-11" db="EMBL/GenBank/DDBJ databases">
        <authorList>
            <person name="Jaros S."/>
            <person name="Januszkiewicz K."/>
            <person name="Wedrychowicz H."/>
        </authorList>
    </citation>
    <scope>NUCLEOTIDE SEQUENCE [LARGE SCALE GENOMIC DNA]</scope>
    <source>
        <strain evidence="12 13">DSM 9705</strain>
    </source>
</reference>
<keyword evidence="5" id="KW-0547">Nucleotide-binding</keyword>
<dbReference type="Pfam" id="PF02518">
    <property type="entry name" value="HATPase_c"/>
    <property type="match status" value="1"/>
</dbReference>
<keyword evidence="9" id="KW-1133">Transmembrane helix</keyword>
<dbReference type="InterPro" id="IPR036890">
    <property type="entry name" value="HATPase_C_sf"/>
</dbReference>
<dbReference type="InterPro" id="IPR000014">
    <property type="entry name" value="PAS"/>
</dbReference>
<evidence type="ECO:0000256" key="4">
    <source>
        <dbReference type="ARBA" id="ARBA00022679"/>
    </source>
</evidence>
<sequence>MGGDGSPKSNFFRSNLLFRPSKAAVGVLVATIVLAVVLALSTLQNINREQELMERFMLQKGETVVRAVRAALRTSMMHRMMGSGDALQTLLTESGRERDIAFIVLTDRDARVIAQTEDAPDVQTMVADVNVQGDADRLLSSLDEQAGLFIVSARLAGWGGYTRRSMMPMHRLHGYGETARLDGAIIAVGLYTEAFDEARRQDVRHAIFMGALLFLVGSAGLYALFVYQGMRVAKMTLANMKLYTDNIVGSIPLGIITLDKEQRVVSCNRIGEEIIGRSVEELRGRLLPEILPGCGGDAASSDMTDLDRRVDCEMADGRRLPLQIGRAPLHNTAGQEIGTVLVLRDMTLIRDMEQQLERSRRMAALGKMAAGIAHEIRNPLGTLRGFAHLFRTQEKVTEDNRKYAELMIGEVDRLNRTVSGLLQFARPREPSFEIVDLDELFARTFALLANDFAEHKLKAHRQQEVDIKVEADPDLLLQVLMNLLKNSVNATPAGGEVSLRAAADDRLVRIIVADTGSGVSDEDKERMFDPFFTTRKNGVGLGLAVSHQIVEQHHGTIEVRTAPGEGTEVEIQLPKKR</sequence>
<dbReference type="NCBIfam" id="TIGR00229">
    <property type="entry name" value="sensory_box"/>
    <property type="match status" value="1"/>
</dbReference>
<evidence type="ECO:0000256" key="3">
    <source>
        <dbReference type="ARBA" id="ARBA00022553"/>
    </source>
</evidence>
<dbReference type="PROSITE" id="PS50113">
    <property type="entry name" value="PAC"/>
    <property type="match status" value="1"/>
</dbReference>
<feature type="domain" description="Histidine kinase" evidence="10">
    <location>
        <begin position="371"/>
        <end position="577"/>
    </location>
</feature>
<dbReference type="InterPro" id="IPR005467">
    <property type="entry name" value="His_kinase_dom"/>
</dbReference>
<dbReference type="PROSITE" id="PS50109">
    <property type="entry name" value="HIS_KIN"/>
    <property type="match status" value="1"/>
</dbReference>
<keyword evidence="9" id="KW-0812">Transmembrane</keyword>
<keyword evidence="6 12" id="KW-0418">Kinase</keyword>
<evidence type="ECO:0000313" key="13">
    <source>
        <dbReference type="Proteomes" id="UP000184139"/>
    </source>
</evidence>
<dbReference type="PRINTS" id="PR00344">
    <property type="entry name" value="BCTRLSENSOR"/>
</dbReference>
<dbReference type="PANTHER" id="PTHR43065:SF10">
    <property type="entry name" value="PEROXIDE STRESS-ACTIVATED HISTIDINE KINASE MAK3"/>
    <property type="match status" value="1"/>
</dbReference>
<dbReference type="SMART" id="SM00387">
    <property type="entry name" value="HATPase_c"/>
    <property type="match status" value="1"/>
</dbReference>
<dbReference type="CDD" id="cd00130">
    <property type="entry name" value="PAS"/>
    <property type="match status" value="1"/>
</dbReference>
<dbReference type="CDD" id="cd00082">
    <property type="entry name" value="HisKA"/>
    <property type="match status" value="1"/>
</dbReference>
<evidence type="ECO:0000256" key="7">
    <source>
        <dbReference type="ARBA" id="ARBA00022840"/>
    </source>
</evidence>
<keyword evidence="4" id="KW-0808">Transferase</keyword>
<dbReference type="InterPro" id="IPR003661">
    <property type="entry name" value="HisK_dim/P_dom"/>
</dbReference>
<feature type="transmembrane region" description="Helical" evidence="9">
    <location>
        <begin position="23"/>
        <end position="43"/>
    </location>
</feature>
<dbReference type="GO" id="GO:0000155">
    <property type="term" value="F:phosphorelay sensor kinase activity"/>
    <property type="evidence" value="ECO:0007669"/>
    <property type="project" value="InterPro"/>
</dbReference>
<dbReference type="SMART" id="SM00091">
    <property type="entry name" value="PAS"/>
    <property type="match status" value="1"/>
</dbReference>
<evidence type="ECO:0000256" key="2">
    <source>
        <dbReference type="ARBA" id="ARBA00012438"/>
    </source>
</evidence>
<feature type="domain" description="PAC" evidence="11">
    <location>
        <begin position="304"/>
        <end position="358"/>
    </location>
</feature>
<evidence type="ECO:0000256" key="8">
    <source>
        <dbReference type="ARBA" id="ARBA00023012"/>
    </source>
</evidence>
<evidence type="ECO:0000313" key="12">
    <source>
        <dbReference type="EMBL" id="SHH96715.1"/>
    </source>
</evidence>
<dbReference type="SUPFAM" id="SSF55785">
    <property type="entry name" value="PYP-like sensor domain (PAS domain)"/>
    <property type="match status" value="1"/>
</dbReference>
<evidence type="ECO:0000259" key="11">
    <source>
        <dbReference type="PROSITE" id="PS50113"/>
    </source>
</evidence>
<dbReference type="SUPFAM" id="SSF55874">
    <property type="entry name" value="ATPase domain of HSP90 chaperone/DNA topoisomerase II/histidine kinase"/>
    <property type="match status" value="1"/>
</dbReference>
<gene>
    <name evidence="12" type="ORF">SAMN02745124_02922</name>
</gene>
<keyword evidence="13" id="KW-1185">Reference proteome</keyword>
<dbReference type="STRING" id="1121409.SAMN02745124_02922"/>
<keyword evidence="7" id="KW-0067">ATP-binding</keyword>
<keyword evidence="9" id="KW-0472">Membrane</keyword>
<evidence type="ECO:0000256" key="1">
    <source>
        <dbReference type="ARBA" id="ARBA00000085"/>
    </source>
</evidence>
<dbReference type="Gene3D" id="3.30.565.10">
    <property type="entry name" value="Histidine kinase-like ATPase, C-terminal domain"/>
    <property type="match status" value="1"/>
</dbReference>
<dbReference type="InterPro" id="IPR035965">
    <property type="entry name" value="PAS-like_dom_sf"/>
</dbReference>
<dbReference type="Pfam" id="PF00512">
    <property type="entry name" value="HisKA"/>
    <property type="match status" value="1"/>
</dbReference>
<dbReference type="AlphaFoldDB" id="A0A1M5XA32"/>
<feature type="transmembrane region" description="Helical" evidence="9">
    <location>
        <begin position="206"/>
        <end position="227"/>
    </location>
</feature>
<organism evidence="12 13">
    <name type="scientific">Desulfofustis glycolicus DSM 9705</name>
    <dbReference type="NCBI Taxonomy" id="1121409"/>
    <lineage>
        <taxon>Bacteria</taxon>
        <taxon>Pseudomonadati</taxon>
        <taxon>Thermodesulfobacteriota</taxon>
        <taxon>Desulfobulbia</taxon>
        <taxon>Desulfobulbales</taxon>
        <taxon>Desulfocapsaceae</taxon>
        <taxon>Desulfofustis</taxon>
    </lineage>
</organism>
<comment type="catalytic activity">
    <reaction evidence="1">
        <text>ATP + protein L-histidine = ADP + protein N-phospho-L-histidine.</text>
        <dbReference type="EC" id="2.7.13.3"/>
    </reaction>
</comment>
<protein>
    <recommendedName>
        <fullName evidence="2">histidine kinase</fullName>
        <ecNumber evidence="2">2.7.13.3</ecNumber>
    </recommendedName>
</protein>
<name>A0A1M5XA32_9BACT</name>
<dbReference type="InterPro" id="IPR013656">
    <property type="entry name" value="PAS_4"/>
</dbReference>
<dbReference type="InterPro" id="IPR003594">
    <property type="entry name" value="HATPase_dom"/>
</dbReference>
<dbReference type="SUPFAM" id="SSF47384">
    <property type="entry name" value="Homodimeric domain of signal transducing histidine kinase"/>
    <property type="match status" value="1"/>
</dbReference>
<dbReference type="EC" id="2.7.13.3" evidence="2"/>
<dbReference type="Gene3D" id="3.30.450.20">
    <property type="entry name" value="PAS domain"/>
    <property type="match status" value="1"/>
</dbReference>
<keyword evidence="8" id="KW-0902">Two-component regulatory system</keyword>